<feature type="domain" description="HAT C-terminal dimerisation" evidence="6">
    <location>
        <begin position="340"/>
        <end position="420"/>
    </location>
</feature>
<dbReference type="InterPro" id="IPR012337">
    <property type="entry name" value="RNaseH-like_sf"/>
</dbReference>
<dbReference type="OrthoDB" id="6608103at2759"/>
<evidence type="ECO:0000256" key="5">
    <source>
        <dbReference type="ARBA" id="ARBA00023242"/>
    </source>
</evidence>
<evidence type="ECO:0000256" key="3">
    <source>
        <dbReference type="ARBA" id="ARBA00022771"/>
    </source>
</evidence>
<dbReference type="PANTHER" id="PTHR46481">
    <property type="entry name" value="ZINC FINGER BED DOMAIN-CONTAINING PROTEIN 4"/>
    <property type="match status" value="1"/>
</dbReference>
<accession>A0A8R2JLK4</accession>
<dbReference type="GO" id="GO:0008270">
    <property type="term" value="F:zinc ion binding"/>
    <property type="evidence" value="ECO:0007669"/>
    <property type="project" value="UniProtKB-KW"/>
</dbReference>
<dbReference type="RefSeq" id="XP_029341451.1">
    <property type="nucleotide sequence ID" value="XM_029485591.1"/>
</dbReference>
<dbReference type="InterPro" id="IPR052035">
    <property type="entry name" value="ZnF_BED_domain_contain"/>
</dbReference>
<dbReference type="Proteomes" id="UP000007819">
    <property type="component" value="Chromosome X"/>
</dbReference>
<evidence type="ECO:0000256" key="4">
    <source>
        <dbReference type="ARBA" id="ARBA00022833"/>
    </source>
</evidence>
<organism evidence="7 8">
    <name type="scientific">Acyrthosiphon pisum</name>
    <name type="common">Pea aphid</name>
    <dbReference type="NCBI Taxonomy" id="7029"/>
    <lineage>
        <taxon>Eukaryota</taxon>
        <taxon>Metazoa</taxon>
        <taxon>Ecdysozoa</taxon>
        <taxon>Arthropoda</taxon>
        <taxon>Hexapoda</taxon>
        <taxon>Insecta</taxon>
        <taxon>Pterygota</taxon>
        <taxon>Neoptera</taxon>
        <taxon>Paraneoptera</taxon>
        <taxon>Hemiptera</taxon>
        <taxon>Sternorrhyncha</taxon>
        <taxon>Aphidomorpha</taxon>
        <taxon>Aphidoidea</taxon>
        <taxon>Aphididae</taxon>
        <taxon>Macrosiphini</taxon>
        <taxon>Acyrthosiphon</taxon>
    </lineage>
</organism>
<evidence type="ECO:0000313" key="7">
    <source>
        <dbReference type="EnsemblMetazoa" id="XP_029341451.1"/>
    </source>
</evidence>
<evidence type="ECO:0000256" key="2">
    <source>
        <dbReference type="ARBA" id="ARBA00022723"/>
    </source>
</evidence>
<sequence>MAVTVHFIDENCELNSHLLSCSKFSEKHTSENLKSSLLEITENWGIRKKIVAYTSDNAANISLAVSLCQWGQHFCFAHNLNLIVQSSLNEINETREKVKSIVEFFKRSTNASENLNKMQEQLGFTPTLMLIQDVITRWNSTFDIFQRFVHLKTPIISALSNSNRDVELTLSDWNTLTQSCDILERFKEITIDLSSEKSVSISKVILYSQALITYSTQLSTKDLTPQVNNMVIQLKLEINKRFGNYLHYESNPLLSEATFLDPRFKKYGFQNEQSFKKIKKIVINKGKRIITQSRSTIDQNVSVPAVVNNIGKENSIWQEFDAGVENVVQSLNPTASIIVEVDKYLQEPPIPRTQDPLKWWDNNRQIYPTLYIMMKKRLCIQAASVSSERVFSKSGQIVSTKHSRLLSKKVEQIVFLNYNLK</sequence>
<dbReference type="PANTHER" id="PTHR46481:SF10">
    <property type="entry name" value="ZINC FINGER BED DOMAIN-CONTAINING PROTEIN 39"/>
    <property type="match status" value="1"/>
</dbReference>
<dbReference type="GO" id="GO:0046983">
    <property type="term" value="F:protein dimerization activity"/>
    <property type="evidence" value="ECO:0007669"/>
    <property type="project" value="InterPro"/>
</dbReference>
<dbReference type="InterPro" id="IPR008906">
    <property type="entry name" value="HATC_C_dom"/>
</dbReference>
<evidence type="ECO:0000259" key="6">
    <source>
        <dbReference type="Pfam" id="PF05699"/>
    </source>
</evidence>
<dbReference type="GeneID" id="100574323"/>
<evidence type="ECO:0000256" key="1">
    <source>
        <dbReference type="ARBA" id="ARBA00004123"/>
    </source>
</evidence>
<name>A0A8R2JLK4_ACYPI</name>
<dbReference type="SUPFAM" id="SSF53098">
    <property type="entry name" value="Ribonuclease H-like"/>
    <property type="match status" value="1"/>
</dbReference>
<keyword evidence="8" id="KW-1185">Reference proteome</keyword>
<protein>
    <recommendedName>
        <fullName evidence="6">HAT C-terminal dimerisation domain-containing protein</fullName>
    </recommendedName>
</protein>
<evidence type="ECO:0000313" key="8">
    <source>
        <dbReference type="Proteomes" id="UP000007819"/>
    </source>
</evidence>
<keyword evidence="3" id="KW-0863">Zinc-finger</keyword>
<dbReference type="KEGG" id="api:100574323"/>
<reference evidence="7" key="2">
    <citation type="submission" date="2022-06" db="UniProtKB">
        <authorList>
            <consortium name="EnsemblMetazoa"/>
        </authorList>
    </citation>
    <scope>IDENTIFICATION</scope>
</reference>
<dbReference type="AlphaFoldDB" id="A0A8R2JLK4"/>
<dbReference type="GO" id="GO:0005634">
    <property type="term" value="C:nucleus"/>
    <property type="evidence" value="ECO:0007669"/>
    <property type="project" value="UniProtKB-SubCell"/>
</dbReference>
<keyword evidence="4" id="KW-0862">Zinc</keyword>
<comment type="subcellular location">
    <subcellularLocation>
        <location evidence="1">Nucleus</location>
    </subcellularLocation>
</comment>
<dbReference type="Pfam" id="PF05699">
    <property type="entry name" value="Dimer_Tnp_hAT"/>
    <property type="match status" value="1"/>
</dbReference>
<keyword evidence="2" id="KW-0479">Metal-binding</keyword>
<dbReference type="EnsemblMetazoa" id="XM_029485591.1">
    <property type="protein sequence ID" value="XP_029341451.1"/>
    <property type="gene ID" value="LOC100574323"/>
</dbReference>
<keyword evidence="5" id="KW-0539">Nucleus</keyword>
<reference evidence="8" key="1">
    <citation type="submission" date="2010-06" db="EMBL/GenBank/DDBJ databases">
        <authorList>
            <person name="Jiang H."/>
            <person name="Abraham K."/>
            <person name="Ali S."/>
            <person name="Alsbrooks S.L."/>
            <person name="Anim B.N."/>
            <person name="Anosike U.S."/>
            <person name="Attaway T."/>
            <person name="Bandaranaike D.P."/>
            <person name="Battles P.K."/>
            <person name="Bell S.N."/>
            <person name="Bell A.V."/>
            <person name="Beltran B."/>
            <person name="Bickham C."/>
            <person name="Bustamante Y."/>
            <person name="Caleb T."/>
            <person name="Canada A."/>
            <person name="Cardenas V."/>
            <person name="Carter K."/>
            <person name="Chacko J."/>
            <person name="Chandrabose M.N."/>
            <person name="Chavez D."/>
            <person name="Chavez A."/>
            <person name="Chen L."/>
            <person name="Chu H.-S."/>
            <person name="Claassen K.J."/>
            <person name="Cockrell R."/>
            <person name="Collins M."/>
            <person name="Cooper J.A."/>
            <person name="Cree A."/>
            <person name="Curry S.M."/>
            <person name="Da Y."/>
            <person name="Dao M.D."/>
            <person name="Das B."/>
            <person name="Davila M.-L."/>
            <person name="Davy-Carroll L."/>
            <person name="Denson S."/>
            <person name="Dinh H."/>
            <person name="Ebong V.E."/>
            <person name="Edwards J.R."/>
            <person name="Egan A."/>
            <person name="El-Daye J."/>
            <person name="Escobedo L."/>
            <person name="Fernandez S."/>
            <person name="Fernando P.R."/>
            <person name="Flagg N."/>
            <person name="Forbes L.D."/>
            <person name="Fowler R.G."/>
            <person name="Fu Q."/>
            <person name="Gabisi R.A."/>
            <person name="Ganer J."/>
            <person name="Garbino Pronczuk A."/>
            <person name="Garcia R.M."/>
            <person name="Garner T."/>
            <person name="Garrett T.E."/>
            <person name="Gonzalez D.A."/>
            <person name="Hamid H."/>
            <person name="Hawkins E.S."/>
            <person name="Hirani K."/>
            <person name="Hogues M.E."/>
            <person name="Hollins B."/>
            <person name="Hsiao C.-H."/>
            <person name="Jabil R."/>
            <person name="James M.L."/>
            <person name="Jhangiani S.N."/>
            <person name="Johnson B."/>
            <person name="Johnson Q."/>
            <person name="Joshi V."/>
            <person name="Kalu J.B."/>
            <person name="Kam C."/>
            <person name="Kashfia A."/>
            <person name="Keebler J."/>
            <person name="Kisamo H."/>
            <person name="Kovar C.L."/>
            <person name="Lago L.A."/>
            <person name="Lai C.-Y."/>
            <person name="Laidlaw J."/>
            <person name="Lara F."/>
            <person name="Le T.-K."/>
            <person name="Lee S.L."/>
            <person name="Legall F.H."/>
            <person name="Lemon S.J."/>
            <person name="Lewis L.R."/>
            <person name="Li B."/>
            <person name="Liu Y."/>
            <person name="Liu Y.-S."/>
            <person name="Lopez J."/>
            <person name="Lozado R.J."/>
            <person name="Lu J."/>
            <person name="Madu R.C."/>
            <person name="Maheshwari M."/>
            <person name="Maheshwari R."/>
            <person name="Malloy K."/>
            <person name="Martinez E."/>
            <person name="Mathew T."/>
            <person name="Mercado I.C."/>
            <person name="Mercado C."/>
            <person name="Meyer B."/>
            <person name="Montgomery K."/>
            <person name="Morgan M.B."/>
            <person name="Munidasa M."/>
            <person name="Nazareth L.V."/>
            <person name="Nelson J."/>
            <person name="Ng B.M."/>
            <person name="Nguyen N.B."/>
            <person name="Nguyen P.Q."/>
            <person name="Nguyen T."/>
            <person name="Obregon M."/>
            <person name="Okwuonu G.O."/>
            <person name="Onwere C.G."/>
            <person name="Orozco G."/>
            <person name="Parra A."/>
            <person name="Patel S."/>
            <person name="Patil S."/>
            <person name="Perez A."/>
            <person name="Perez Y."/>
            <person name="Pham C."/>
            <person name="Primus E.L."/>
            <person name="Pu L.-L."/>
            <person name="Puazo M."/>
            <person name="Qin X."/>
            <person name="Quiroz J.B."/>
            <person name="Reese J."/>
            <person name="Richards S."/>
            <person name="Rives C.M."/>
            <person name="Robberts R."/>
            <person name="Ruiz S.J."/>
            <person name="Ruiz M.J."/>
            <person name="Santibanez J."/>
            <person name="Schneider B.W."/>
            <person name="Sisson I."/>
            <person name="Smith M."/>
            <person name="Sodergren E."/>
            <person name="Song X.-Z."/>
            <person name="Song B.B."/>
            <person name="Summersgill H."/>
            <person name="Thelus R."/>
            <person name="Thornton R.D."/>
            <person name="Trejos Z.Y."/>
            <person name="Usmani K."/>
            <person name="Vattathil S."/>
            <person name="Villasana D."/>
            <person name="Walker D.L."/>
            <person name="Wang S."/>
            <person name="Wang K."/>
            <person name="White C.S."/>
            <person name="Williams A.C."/>
            <person name="Williamson J."/>
            <person name="Wilson K."/>
            <person name="Woghiren I.O."/>
            <person name="Woodworth J.R."/>
            <person name="Worley K.C."/>
            <person name="Wright R.A."/>
            <person name="Wu W."/>
            <person name="Young L."/>
            <person name="Zhang L."/>
            <person name="Zhang J."/>
            <person name="Zhu Y."/>
            <person name="Muzny D.M."/>
            <person name="Weinstock G."/>
            <person name="Gibbs R.A."/>
        </authorList>
    </citation>
    <scope>NUCLEOTIDE SEQUENCE [LARGE SCALE GENOMIC DNA]</scope>
    <source>
        <strain evidence="8">LSR1</strain>
    </source>
</reference>
<proteinExistence type="predicted"/>